<feature type="compositionally biased region" description="Low complexity" evidence="1">
    <location>
        <begin position="107"/>
        <end position="118"/>
    </location>
</feature>
<feature type="region of interest" description="Disordered" evidence="1">
    <location>
        <begin position="375"/>
        <end position="427"/>
    </location>
</feature>
<evidence type="ECO:0000313" key="3">
    <source>
        <dbReference type="Proteomes" id="UP001291623"/>
    </source>
</evidence>
<dbReference type="PANTHER" id="PTHR47188:SF1">
    <property type="entry name" value="PROTEIN TAR1"/>
    <property type="match status" value="1"/>
</dbReference>
<gene>
    <name evidence="2" type="ORF">RND71_019105</name>
</gene>
<proteinExistence type="predicted"/>
<name>A0AAE1RZX5_9SOLA</name>
<dbReference type="Proteomes" id="UP001291623">
    <property type="component" value="Unassembled WGS sequence"/>
</dbReference>
<evidence type="ECO:0000256" key="1">
    <source>
        <dbReference type="SAM" id="MobiDB-lite"/>
    </source>
</evidence>
<feature type="region of interest" description="Disordered" evidence="1">
    <location>
        <begin position="274"/>
        <end position="344"/>
    </location>
</feature>
<accession>A0AAE1RZX5</accession>
<keyword evidence="3" id="KW-1185">Reference proteome</keyword>
<feature type="compositionally biased region" description="Pro residues" evidence="1">
    <location>
        <begin position="1"/>
        <end position="11"/>
    </location>
</feature>
<dbReference type="AlphaFoldDB" id="A0AAE1RZX5"/>
<feature type="compositionally biased region" description="Basic and acidic residues" evidence="1">
    <location>
        <begin position="283"/>
        <end position="303"/>
    </location>
</feature>
<reference evidence="2" key="1">
    <citation type="submission" date="2023-12" db="EMBL/GenBank/DDBJ databases">
        <title>Genome assembly of Anisodus tanguticus.</title>
        <authorList>
            <person name="Wang Y.-J."/>
        </authorList>
    </citation>
    <scope>NUCLEOTIDE SEQUENCE</scope>
    <source>
        <strain evidence="2">KB-2021</strain>
        <tissue evidence="2">Leaf</tissue>
    </source>
</reference>
<evidence type="ECO:0000313" key="2">
    <source>
        <dbReference type="EMBL" id="KAK4360153.1"/>
    </source>
</evidence>
<dbReference type="GO" id="GO:0043457">
    <property type="term" value="P:regulation of cellular respiration"/>
    <property type="evidence" value="ECO:0007669"/>
    <property type="project" value="InterPro"/>
</dbReference>
<comment type="caution">
    <text evidence="2">The sequence shown here is derived from an EMBL/GenBank/DDBJ whole genome shotgun (WGS) entry which is preliminary data.</text>
</comment>
<feature type="region of interest" description="Disordered" evidence="1">
    <location>
        <begin position="1"/>
        <end position="71"/>
    </location>
</feature>
<dbReference type="EMBL" id="JAVYJV010000010">
    <property type="protein sequence ID" value="KAK4360153.1"/>
    <property type="molecule type" value="Genomic_DNA"/>
</dbReference>
<organism evidence="2 3">
    <name type="scientific">Anisodus tanguticus</name>
    <dbReference type="NCBI Taxonomy" id="243964"/>
    <lineage>
        <taxon>Eukaryota</taxon>
        <taxon>Viridiplantae</taxon>
        <taxon>Streptophyta</taxon>
        <taxon>Embryophyta</taxon>
        <taxon>Tracheophyta</taxon>
        <taxon>Spermatophyta</taxon>
        <taxon>Magnoliopsida</taxon>
        <taxon>eudicotyledons</taxon>
        <taxon>Gunneridae</taxon>
        <taxon>Pentapetalae</taxon>
        <taxon>asterids</taxon>
        <taxon>lamiids</taxon>
        <taxon>Solanales</taxon>
        <taxon>Solanaceae</taxon>
        <taxon>Solanoideae</taxon>
        <taxon>Hyoscyameae</taxon>
        <taxon>Anisodus</taxon>
    </lineage>
</organism>
<feature type="region of interest" description="Disordered" evidence="1">
    <location>
        <begin position="199"/>
        <end position="242"/>
    </location>
</feature>
<feature type="compositionally biased region" description="Pro residues" evidence="1">
    <location>
        <begin position="22"/>
        <end position="31"/>
    </location>
</feature>
<dbReference type="PANTHER" id="PTHR47188">
    <property type="entry name" value="PROTEIN TAR1"/>
    <property type="match status" value="1"/>
</dbReference>
<dbReference type="InterPro" id="IPR044792">
    <property type="entry name" value="TAR1"/>
</dbReference>
<feature type="region of interest" description="Disordered" evidence="1">
    <location>
        <begin position="86"/>
        <end position="134"/>
    </location>
</feature>
<feature type="compositionally biased region" description="Pro residues" evidence="1">
    <location>
        <begin position="390"/>
        <end position="405"/>
    </location>
</feature>
<protein>
    <submittedName>
        <fullName evidence="2">Uncharacterized protein</fullName>
    </submittedName>
</protein>
<sequence>MDSPCPYPPEPAFDARGRPPKEPFPPVPPRPRGGARRRGAAEQPAADRRRTGSDGTPGRPAPRSQSFSRSYGSILPTSLAYIVPSTAGRSPWRPDAVMSTTGVDGTRSSGFSRAAGSAPTPRDVRSAPTAAPPAHAQGFAADRRALLLIGASALAPTAGVGRALKRHPFSGLVDSASFAPIPKSTNDLHVASPRASTVVSSASPRSPRIVHHLSVPTVCSHSNPSRRSRSVGGAPPGDPTNRLPYALRVYSPVDSHTCRLLGPCFKTVEWGAHSRRPSAQMPKHAEGRARRHNRGDGVPRRIESPALAAPPPHAGPRPESIGGPARRRSTSDRAHRRPHPLPSRQFQALFDSLFKPWTEFTARFGPHSQTTRLVDAPWCDRSGTTGLSPSPAPPSRGLGPGPPPRTLLRTTPDDEPPDSKAGPFPGALAAVLGESL</sequence>